<feature type="compositionally biased region" description="Pro residues" evidence="1">
    <location>
        <begin position="317"/>
        <end position="334"/>
    </location>
</feature>
<gene>
    <name evidence="3" type="ORF">DFH08DRAFT_826003</name>
</gene>
<evidence type="ECO:0000313" key="4">
    <source>
        <dbReference type="Proteomes" id="UP001218218"/>
    </source>
</evidence>
<dbReference type="AlphaFoldDB" id="A0AAD6Z1P3"/>
<evidence type="ECO:0000256" key="1">
    <source>
        <dbReference type="SAM" id="MobiDB-lite"/>
    </source>
</evidence>
<dbReference type="Proteomes" id="UP001218218">
    <property type="component" value="Unassembled WGS sequence"/>
</dbReference>
<feature type="signal peptide" evidence="2">
    <location>
        <begin position="1"/>
        <end position="20"/>
    </location>
</feature>
<sequence>MFSTRFIAVVLASTAFLANAAPPVETPAPKALASTDVPVNVTSVASPDLDGDYVTVCTQNNHLGTCDRVPFLENGCTYLPSHQRGAVRSVSVPKGWVCDFFGSSGTENCAEETNWHTTIVAPGTPNMGNHLFGDGAYNVNSSITVRGSNRDWITRMRKQICVTKDKMVIITMPGPQKHAGDAPVQSFSWMHSFWPTNDDSDDSSGAGGSAGPSKTAHGAKQEFDFAELEATSTEESVAEQKLSFDKAVAPHVEELKERWPENDAGKRIYPDDKGPRNHNEGQSSTLDLQCQYHPHHPSHHAPAPMQPFAPALAPMQPFTPAPAPMPAVLPPAEPSPVQSAPSSPAKEFHRAVSLEEFCTHYDIMQHYDRLQKLEYEPGDKGIFWGSTDNFLKDAQAGLWA</sequence>
<evidence type="ECO:0000256" key="2">
    <source>
        <dbReference type="SAM" id="SignalP"/>
    </source>
</evidence>
<proteinExistence type="predicted"/>
<feature type="chain" id="PRO_5042186461" evidence="2">
    <location>
        <begin position="21"/>
        <end position="400"/>
    </location>
</feature>
<protein>
    <submittedName>
        <fullName evidence="3">Uncharacterized protein</fullName>
    </submittedName>
</protein>
<organism evidence="3 4">
    <name type="scientific">Mycena albidolilacea</name>
    <dbReference type="NCBI Taxonomy" id="1033008"/>
    <lineage>
        <taxon>Eukaryota</taxon>
        <taxon>Fungi</taxon>
        <taxon>Dikarya</taxon>
        <taxon>Basidiomycota</taxon>
        <taxon>Agaricomycotina</taxon>
        <taxon>Agaricomycetes</taxon>
        <taxon>Agaricomycetidae</taxon>
        <taxon>Agaricales</taxon>
        <taxon>Marasmiineae</taxon>
        <taxon>Mycenaceae</taxon>
        <taxon>Mycena</taxon>
    </lineage>
</organism>
<feature type="compositionally biased region" description="Basic and acidic residues" evidence="1">
    <location>
        <begin position="255"/>
        <end position="279"/>
    </location>
</feature>
<keyword evidence="4" id="KW-1185">Reference proteome</keyword>
<keyword evidence="2" id="KW-0732">Signal</keyword>
<name>A0AAD6Z1P3_9AGAR</name>
<reference evidence="3" key="1">
    <citation type="submission" date="2023-03" db="EMBL/GenBank/DDBJ databases">
        <title>Massive genome expansion in bonnet fungi (Mycena s.s.) driven by repeated elements and novel gene families across ecological guilds.</title>
        <authorList>
            <consortium name="Lawrence Berkeley National Laboratory"/>
            <person name="Harder C.B."/>
            <person name="Miyauchi S."/>
            <person name="Viragh M."/>
            <person name="Kuo A."/>
            <person name="Thoen E."/>
            <person name="Andreopoulos B."/>
            <person name="Lu D."/>
            <person name="Skrede I."/>
            <person name="Drula E."/>
            <person name="Henrissat B."/>
            <person name="Morin E."/>
            <person name="Kohler A."/>
            <person name="Barry K."/>
            <person name="LaButti K."/>
            <person name="Morin E."/>
            <person name="Salamov A."/>
            <person name="Lipzen A."/>
            <person name="Mereny Z."/>
            <person name="Hegedus B."/>
            <person name="Baldrian P."/>
            <person name="Stursova M."/>
            <person name="Weitz H."/>
            <person name="Taylor A."/>
            <person name="Grigoriev I.V."/>
            <person name="Nagy L.G."/>
            <person name="Martin F."/>
            <person name="Kauserud H."/>
        </authorList>
    </citation>
    <scope>NUCLEOTIDE SEQUENCE</scope>
    <source>
        <strain evidence="3">CBHHK002</strain>
    </source>
</reference>
<feature type="region of interest" description="Disordered" evidence="1">
    <location>
        <begin position="193"/>
        <end position="219"/>
    </location>
</feature>
<accession>A0AAD6Z1P3</accession>
<dbReference type="EMBL" id="JARIHO010000107">
    <property type="protein sequence ID" value="KAJ7303148.1"/>
    <property type="molecule type" value="Genomic_DNA"/>
</dbReference>
<comment type="caution">
    <text evidence="3">The sequence shown here is derived from an EMBL/GenBank/DDBJ whole genome shotgun (WGS) entry which is preliminary data.</text>
</comment>
<feature type="region of interest" description="Disordered" evidence="1">
    <location>
        <begin position="255"/>
        <end position="343"/>
    </location>
</feature>
<evidence type="ECO:0000313" key="3">
    <source>
        <dbReference type="EMBL" id="KAJ7303148.1"/>
    </source>
</evidence>